<dbReference type="EMBL" id="RRYP01016831">
    <property type="protein sequence ID" value="TNV74570.1"/>
    <property type="molecule type" value="Genomic_DNA"/>
</dbReference>
<gene>
    <name evidence="1" type="ORF">FGO68_gene4825</name>
</gene>
<reference evidence="1" key="1">
    <citation type="submission" date="2019-06" db="EMBL/GenBank/DDBJ databases">
        <authorList>
            <person name="Zheng W."/>
        </authorList>
    </citation>
    <scope>NUCLEOTIDE SEQUENCE</scope>
    <source>
        <strain evidence="1">QDHG01</strain>
    </source>
</reference>
<keyword evidence="2" id="KW-1185">Reference proteome</keyword>
<comment type="caution">
    <text evidence="1">The sequence shown here is derived from an EMBL/GenBank/DDBJ whole genome shotgun (WGS) entry which is preliminary data.</text>
</comment>
<sequence>MAIAKVTIFMLEFLTNVDTDPEIYFAYIDSRNGNELEFPGRFKLYGGHSAYFSYDCYCYGSSSSNLRMRYGRWEVFSDARRDFYADQCDKNYTDFAVISENDYTYRISYEIVSYLNARPASITSSPLASVTIIGGEAPQYRSFTGLDHYRQGYEVSGNLVQPLPSYITNSNFTITIAPPANAPSQVITVQYRVFNTYVYSAPATFTVTVIFNDPPVLVTGINDFSISVGQTQSKTIVASDAQGSAVTLTVTTTLPTFFTKTGFVFNFSPPLTELSSTKSVSYTLSDGVKTSGPFTFVVTVVNLLPVVDQNIINFSMFVGSTPQTKSLVVSDPEGNTVTSALTVTLPSYISKSGHSFTFSPTYADTNSTFTVQFTLSDGPQTAGPFSFLFTVINRMPVAVSEISDFNIKVGSGAVQNTFSGNDPDGNSITLSVTSTLPAWITNSGFTFTINPPFSVLAQVVTVIYSISDSVNTLSSQDFKVTVINDPPILEQNIDDFLIYVGGGPVTKSLVVSDPEGATVTSATTVTLPSYITKSGHSFTFTPTYLQGNSTFNVLFTISDGPQFSGPYQFKITVENRIPIVQADIQDFSIKVGSGAVQKTFSGYDPDGNSLTLAVTSTLPSYITRSSFVFTINPPFSVAATVITVTYTINDQVNTLPTFTFQVTIINEPPILNQNIADFLMYVGGGPISKALVVSDPENGPVSSDLAVTLPSYITKSGHSFTFTPTYLQGNSTFSVIFTLSDVPNTVGPFVFNVVIENREPVVVSTIQDFSKKVGSGPIEKTFVGYDPDGNSLALTVTSSLPAYITQTGFVFTINPSYAIAATIITVTFTISDAVNILPQFSYIVTVINDPPIWTETIVDQKCKVGHVCYYAPGHLDPEGNVVGMTFTGPPYITKSATNVFIIAPSYVELPGYIVVSNIILSDGVNYIAAKSYNVEIINFPPETRLLSELKMRAGSLFHYYVPESLDPEGNFIITTVTNLDPIYATFNPITMTITFSPSYIQPGEMRTISVHYFDGALTTTCTFKFTLINEEPVFVPDLVHQNMTATFAVVYTLPIPTDPDGNFTSFEFLNVLELPDYATWIEDVRAIQLAPLETDTYNNFICIFNISDGLYMLQFKLNITINPLPKLPIQYQNLVLSLNNLGPPYFATSPLIVLQVKQQLLYELPEIQDPDNDQMELPEIDLGISIPFASLVDLTKIYLIPQQEDLGQYQIRVILRDINPYYSLSKEYIINIEVRSADSRSNDTSSSNTPIVLDPIDEELKKQNRTKIEVKTNIRLQKGKIDQQGVFTIRFNPYLQNKMISQVLNVRPLKLTLIPPNWNGNSPKIAELTQSIKSDPDSCKDLNYTIISVGTKEIRLQLEVASISSIPPRQVRQ</sequence>
<organism evidence="1 2">
    <name type="scientific">Halteria grandinella</name>
    <dbReference type="NCBI Taxonomy" id="5974"/>
    <lineage>
        <taxon>Eukaryota</taxon>
        <taxon>Sar</taxon>
        <taxon>Alveolata</taxon>
        <taxon>Ciliophora</taxon>
        <taxon>Intramacronucleata</taxon>
        <taxon>Spirotrichea</taxon>
        <taxon>Stichotrichia</taxon>
        <taxon>Sporadotrichida</taxon>
        <taxon>Halteriidae</taxon>
        <taxon>Halteria</taxon>
    </lineage>
</organism>
<name>A0A8J8SXT3_HALGN</name>
<protein>
    <submittedName>
        <fullName evidence="1">Uncharacterized protein</fullName>
    </submittedName>
</protein>
<evidence type="ECO:0000313" key="1">
    <source>
        <dbReference type="EMBL" id="TNV74570.1"/>
    </source>
</evidence>
<proteinExistence type="predicted"/>
<evidence type="ECO:0000313" key="2">
    <source>
        <dbReference type="Proteomes" id="UP000785679"/>
    </source>
</evidence>
<accession>A0A8J8SXT3</accession>
<dbReference type="Proteomes" id="UP000785679">
    <property type="component" value="Unassembled WGS sequence"/>
</dbReference>